<gene>
    <name evidence="3" type="ORF">H261_14490</name>
</gene>
<dbReference type="SUPFAM" id="SSF53756">
    <property type="entry name" value="UDP-Glycosyltransferase/glycogen phosphorylase"/>
    <property type="match status" value="1"/>
</dbReference>
<dbReference type="STRING" id="1244869.H261_14490"/>
<dbReference type="eggNOG" id="COG0859">
    <property type="taxonomic scope" value="Bacteria"/>
</dbReference>
<accession>M2Z4F9</accession>
<dbReference type="PANTHER" id="PTHR30160:SF1">
    <property type="entry name" value="LIPOPOLYSACCHARIDE 1,2-N-ACETYLGLUCOSAMINETRANSFERASE-RELATED"/>
    <property type="match status" value="1"/>
</dbReference>
<evidence type="ECO:0000313" key="3">
    <source>
        <dbReference type="EMBL" id="EME69255.1"/>
    </source>
</evidence>
<dbReference type="Proteomes" id="UP000011744">
    <property type="component" value="Unassembled WGS sequence"/>
</dbReference>
<evidence type="ECO:0000313" key="4">
    <source>
        <dbReference type="Proteomes" id="UP000011744"/>
    </source>
</evidence>
<dbReference type="GO" id="GO:0009244">
    <property type="term" value="P:lipopolysaccharide core region biosynthetic process"/>
    <property type="evidence" value="ECO:0007669"/>
    <property type="project" value="TreeGrafter"/>
</dbReference>
<comment type="caution">
    <text evidence="3">The sequence shown here is derived from an EMBL/GenBank/DDBJ whole genome shotgun (WGS) entry which is preliminary data.</text>
</comment>
<protein>
    <submittedName>
        <fullName evidence="3">ADP-heptose:LPS heptosyltransferase</fullName>
    </submittedName>
</protein>
<dbReference type="EMBL" id="AONQ01000039">
    <property type="protein sequence ID" value="EME69255.1"/>
    <property type="molecule type" value="Genomic_DNA"/>
</dbReference>
<organism evidence="3 4">
    <name type="scientific">Paramagnetospirillum caucaseum</name>
    <dbReference type="NCBI Taxonomy" id="1244869"/>
    <lineage>
        <taxon>Bacteria</taxon>
        <taxon>Pseudomonadati</taxon>
        <taxon>Pseudomonadota</taxon>
        <taxon>Alphaproteobacteria</taxon>
        <taxon>Rhodospirillales</taxon>
        <taxon>Magnetospirillaceae</taxon>
        <taxon>Paramagnetospirillum</taxon>
    </lineage>
</organism>
<dbReference type="RefSeq" id="WP_008618812.1">
    <property type="nucleotide sequence ID" value="NZ_AONQ01000039.1"/>
</dbReference>
<name>M2Z4F9_9PROT</name>
<evidence type="ECO:0000256" key="1">
    <source>
        <dbReference type="ARBA" id="ARBA00022676"/>
    </source>
</evidence>
<keyword evidence="4" id="KW-1185">Reference proteome</keyword>
<keyword evidence="1" id="KW-0328">Glycosyltransferase</keyword>
<dbReference type="GO" id="GO:0008713">
    <property type="term" value="F:ADP-heptose-lipopolysaccharide heptosyltransferase activity"/>
    <property type="evidence" value="ECO:0007669"/>
    <property type="project" value="TreeGrafter"/>
</dbReference>
<proteinExistence type="predicted"/>
<dbReference type="OrthoDB" id="9797795at2"/>
<dbReference type="PANTHER" id="PTHR30160">
    <property type="entry name" value="TETRAACYLDISACCHARIDE 4'-KINASE-RELATED"/>
    <property type="match status" value="1"/>
</dbReference>
<dbReference type="GO" id="GO:0005829">
    <property type="term" value="C:cytosol"/>
    <property type="evidence" value="ECO:0007669"/>
    <property type="project" value="TreeGrafter"/>
</dbReference>
<dbReference type="Gene3D" id="3.40.50.2000">
    <property type="entry name" value="Glycogen Phosphorylase B"/>
    <property type="match status" value="2"/>
</dbReference>
<dbReference type="InterPro" id="IPR002201">
    <property type="entry name" value="Glyco_trans_9"/>
</dbReference>
<keyword evidence="2 3" id="KW-0808">Transferase</keyword>
<dbReference type="InterPro" id="IPR051199">
    <property type="entry name" value="LPS_LOS_Heptosyltrfase"/>
</dbReference>
<evidence type="ECO:0000256" key="2">
    <source>
        <dbReference type="ARBA" id="ARBA00022679"/>
    </source>
</evidence>
<dbReference type="AlphaFoldDB" id="M2Z4F9"/>
<dbReference type="Pfam" id="PF01075">
    <property type="entry name" value="Glyco_transf_9"/>
    <property type="match status" value="1"/>
</dbReference>
<reference evidence="3 4" key="1">
    <citation type="journal article" date="2014" name="Genome Announc.">
        <title>Draft Genome Sequence of Magnetospirillum sp. Strain SO-1, a Freshwater Magnetotactic Bacterium Isolated from the Ol'khovka River, Russia.</title>
        <authorList>
            <person name="Grouzdev D.S."/>
            <person name="Dziuba M.V."/>
            <person name="Sukhacheva M.S."/>
            <person name="Mardanov A.V."/>
            <person name="Beletskiy A.V."/>
            <person name="Kuznetsov B.B."/>
            <person name="Skryabin K.G."/>
        </authorList>
    </citation>
    <scope>NUCLEOTIDE SEQUENCE [LARGE SCALE GENOMIC DNA]</scope>
    <source>
        <strain evidence="3 4">SO-1</strain>
    </source>
</reference>
<dbReference type="PATRIC" id="fig|1244869.3.peg.2918"/>
<dbReference type="CDD" id="cd03789">
    <property type="entry name" value="GT9_LPS_heptosyltransferase"/>
    <property type="match status" value="1"/>
</dbReference>
<sequence length="404" mass="45077">MSLLSTLFPRGMRRRWWMFRPIDAIVALWPVPRVRRGAVVVRMDGIGDMVMFRAALEHYPTVLGLAKSEITVLGCHSWKAVIGEVFDGFRVVTIDEHAFEKKWLYRLKIALWIRRQGFKAALCDMFMRKTLTADTLVWASRAPERIVCTPFITERTKAEYAWYLAKATRVIDTGPYPTHEGLRHFTFLQALAGTRMKPEPPAIPWPDRKPDLPEGAPYVVMFIGSNEPGRRWPLENFIAVAKRALESGLRVVFVGGKQEAYAKPALAALGHPGLIDAIGSLKLGQTVDVMKHAACVVGNDSGPGHLAIGVGAPTVLLAGGGHFGCFVPYPEEIRPPRARFLNAPMECYHCLWRCHKRASTQDTFPCVAEISTDAVWAAVRELASLREWATAQTRSEDTSDPPSF</sequence>